<dbReference type="GO" id="GO:0050568">
    <property type="term" value="F:protein-glutamine glutaminase activity"/>
    <property type="evidence" value="ECO:0007669"/>
    <property type="project" value="UniProtKB-UniRule"/>
</dbReference>
<sequence>MNRAAAPAKHAKAVRVLLVDDSGVSRALMTRWLHDDPQIRVVTTASNGADAIEAAKAHPVDVIVLDVEMPRMDGIAALPRLVEAAPGARILMASTITTRGARVTFQALNLGATDAIAKPRSGWATAAGPDFRDEFVRKVRALGEIERPRHAPRRVPPEAAASYTRAEPSRAVPQAIAIGASTGGPNALFELIEQLPKPVRVPIIVTQHMPPTFTAILAEHIARRSGLQAFEASHRMPVQPGVVYVAPGGRHMEVARTGAAVRLLLTDAEPENFCRPSVNPMLRSAAAVWGAATLGVMLTGMGSDGLEGARAIVAAGGTMLAQDQASSVVWGMPGAVVKAGLAAEMLPISGLASAIGCLLEAGR</sequence>
<comment type="similarity">
    <text evidence="4">Belongs to the CheB family.</text>
</comment>
<dbReference type="SMART" id="SM00448">
    <property type="entry name" value="REC"/>
    <property type="match status" value="1"/>
</dbReference>
<dbReference type="Pfam" id="PF00072">
    <property type="entry name" value="Response_reg"/>
    <property type="match status" value="1"/>
</dbReference>
<dbReference type="SUPFAM" id="SSF52172">
    <property type="entry name" value="CheY-like"/>
    <property type="match status" value="1"/>
</dbReference>
<feature type="modified residue" description="4-aspartylphosphate" evidence="4 6">
    <location>
        <position position="66"/>
    </location>
</feature>
<feature type="active site" evidence="4 5">
    <location>
        <position position="181"/>
    </location>
</feature>
<evidence type="ECO:0000256" key="1">
    <source>
        <dbReference type="ARBA" id="ARBA00022500"/>
    </source>
</evidence>
<protein>
    <recommendedName>
        <fullName evidence="4">Protein-glutamate methylesterase/protein-glutamine glutaminase</fullName>
        <ecNumber evidence="4">3.1.1.61</ecNumber>
        <ecNumber evidence="4">3.5.1.44</ecNumber>
    </recommendedName>
</protein>
<evidence type="ECO:0000259" key="7">
    <source>
        <dbReference type="PROSITE" id="PS50110"/>
    </source>
</evidence>
<comment type="catalytic activity">
    <reaction evidence="3 4">
        <text>[protein]-L-glutamate 5-O-methyl ester + H2O = L-glutamyl-[protein] + methanol + H(+)</text>
        <dbReference type="Rhea" id="RHEA:23236"/>
        <dbReference type="Rhea" id="RHEA-COMP:10208"/>
        <dbReference type="Rhea" id="RHEA-COMP:10311"/>
        <dbReference type="ChEBI" id="CHEBI:15377"/>
        <dbReference type="ChEBI" id="CHEBI:15378"/>
        <dbReference type="ChEBI" id="CHEBI:17790"/>
        <dbReference type="ChEBI" id="CHEBI:29973"/>
        <dbReference type="ChEBI" id="CHEBI:82795"/>
        <dbReference type="EC" id="3.1.1.61"/>
    </reaction>
</comment>
<dbReference type="InterPro" id="IPR008248">
    <property type="entry name" value="CheB-like"/>
</dbReference>
<gene>
    <name evidence="4" type="primary">cheB</name>
    <name evidence="9" type="ORF">GGQ98_002524</name>
</gene>
<feature type="domain" description="Response regulatory" evidence="7">
    <location>
        <begin position="15"/>
        <end position="133"/>
    </location>
</feature>
<dbReference type="GO" id="GO:0000156">
    <property type="term" value="F:phosphorelay response regulator activity"/>
    <property type="evidence" value="ECO:0007669"/>
    <property type="project" value="InterPro"/>
</dbReference>
<dbReference type="GO" id="GO:0008984">
    <property type="term" value="F:protein-glutamate methylesterase activity"/>
    <property type="evidence" value="ECO:0007669"/>
    <property type="project" value="UniProtKB-UniRule"/>
</dbReference>
<dbReference type="PANTHER" id="PTHR42872:SF3">
    <property type="entry name" value="PROTEIN-GLUTAMATE METHYLESTERASE_PROTEIN-GLUTAMINE GLUTAMINASE 1"/>
    <property type="match status" value="1"/>
</dbReference>
<dbReference type="EC" id="3.1.1.61" evidence="4"/>
<dbReference type="CDD" id="cd17541">
    <property type="entry name" value="REC_CheB-like"/>
    <property type="match status" value="1"/>
</dbReference>
<dbReference type="Gene3D" id="3.40.50.180">
    <property type="entry name" value="Methylesterase CheB, C-terminal domain"/>
    <property type="match status" value="1"/>
</dbReference>
<dbReference type="Proteomes" id="UP000566324">
    <property type="component" value="Unassembled WGS sequence"/>
</dbReference>
<comment type="subcellular location">
    <subcellularLocation>
        <location evidence="4">Cytoplasm</location>
    </subcellularLocation>
</comment>
<name>A0A7W7B2S4_9SPHN</name>
<evidence type="ECO:0000259" key="8">
    <source>
        <dbReference type="PROSITE" id="PS50122"/>
    </source>
</evidence>
<evidence type="ECO:0000256" key="5">
    <source>
        <dbReference type="PROSITE-ProRule" id="PRU00050"/>
    </source>
</evidence>
<keyword evidence="4" id="KW-0963">Cytoplasm</keyword>
<keyword evidence="1 4" id="KW-0145">Chemotaxis</keyword>
<dbReference type="PROSITE" id="PS50110">
    <property type="entry name" value="RESPONSE_REGULATORY"/>
    <property type="match status" value="1"/>
</dbReference>
<dbReference type="GO" id="GO:0006935">
    <property type="term" value="P:chemotaxis"/>
    <property type="evidence" value="ECO:0007669"/>
    <property type="project" value="UniProtKB-UniRule"/>
</dbReference>
<dbReference type="PIRSF" id="PIRSF000876">
    <property type="entry name" value="RR_chemtxs_CheB"/>
    <property type="match status" value="1"/>
</dbReference>
<evidence type="ECO:0000256" key="6">
    <source>
        <dbReference type="PROSITE-ProRule" id="PRU00169"/>
    </source>
</evidence>
<dbReference type="InterPro" id="IPR001789">
    <property type="entry name" value="Sig_transdc_resp-reg_receiver"/>
</dbReference>
<reference evidence="9 10" key="1">
    <citation type="submission" date="2020-08" db="EMBL/GenBank/DDBJ databases">
        <title>Genomic Encyclopedia of Type Strains, Phase IV (KMG-IV): sequencing the most valuable type-strain genomes for metagenomic binning, comparative biology and taxonomic classification.</title>
        <authorList>
            <person name="Goeker M."/>
        </authorList>
    </citation>
    <scope>NUCLEOTIDE SEQUENCE [LARGE SCALE GENOMIC DNA]</scope>
    <source>
        <strain evidence="9 10">DSM 17328</strain>
    </source>
</reference>
<comment type="function">
    <text evidence="4">Involved in chemotaxis. Part of a chemotaxis signal transduction system that modulates chemotaxis in response to various stimuli. Catalyzes the demethylation of specific methylglutamate residues introduced into the chemoreceptors (methyl-accepting chemotaxis proteins or MCP) by CheR. Also mediates the irreversible deamidation of specific glutamine residues to glutamic acid.</text>
</comment>
<comment type="domain">
    <text evidence="4">Contains a C-terminal catalytic domain, and an N-terminal region which modulates catalytic activity.</text>
</comment>
<dbReference type="PANTHER" id="PTHR42872">
    <property type="entry name" value="PROTEIN-GLUTAMATE METHYLESTERASE/PROTEIN-GLUTAMINE GLUTAMINASE"/>
    <property type="match status" value="1"/>
</dbReference>
<keyword evidence="2 4" id="KW-0378">Hydrolase</keyword>
<dbReference type="InterPro" id="IPR011006">
    <property type="entry name" value="CheY-like_superfamily"/>
</dbReference>
<evidence type="ECO:0000256" key="2">
    <source>
        <dbReference type="ARBA" id="ARBA00022801"/>
    </source>
</evidence>
<dbReference type="InterPro" id="IPR035909">
    <property type="entry name" value="CheB_C"/>
</dbReference>
<comment type="caution">
    <text evidence="9">The sequence shown here is derived from an EMBL/GenBank/DDBJ whole genome shotgun (WGS) entry which is preliminary data.</text>
</comment>
<dbReference type="EC" id="3.5.1.44" evidence="4"/>
<dbReference type="NCBIfam" id="NF001965">
    <property type="entry name" value="PRK00742.1"/>
    <property type="match status" value="1"/>
</dbReference>
<dbReference type="InterPro" id="IPR000673">
    <property type="entry name" value="Sig_transdc_resp-reg_Me-estase"/>
</dbReference>
<evidence type="ECO:0000256" key="3">
    <source>
        <dbReference type="ARBA" id="ARBA00048267"/>
    </source>
</evidence>
<keyword evidence="4 6" id="KW-0597">Phosphoprotein</keyword>
<dbReference type="AlphaFoldDB" id="A0A7W7B2S4"/>
<evidence type="ECO:0000256" key="4">
    <source>
        <dbReference type="HAMAP-Rule" id="MF_00099"/>
    </source>
</evidence>
<comment type="PTM">
    <text evidence="4">Phosphorylated by CheA. Phosphorylation of the N-terminal regulatory domain activates the methylesterase activity.</text>
</comment>
<dbReference type="SUPFAM" id="SSF52738">
    <property type="entry name" value="Methylesterase CheB, C-terminal domain"/>
    <property type="match status" value="1"/>
</dbReference>
<evidence type="ECO:0000313" key="10">
    <source>
        <dbReference type="Proteomes" id="UP000566324"/>
    </source>
</evidence>
<accession>A0A7W7B2S4</accession>
<keyword evidence="10" id="KW-1185">Reference proteome</keyword>
<organism evidence="9 10">
    <name type="scientific">Sphingosinicella soli</name>
    <dbReference type="NCBI Taxonomy" id="333708"/>
    <lineage>
        <taxon>Bacteria</taxon>
        <taxon>Pseudomonadati</taxon>
        <taxon>Pseudomonadota</taxon>
        <taxon>Alphaproteobacteria</taxon>
        <taxon>Sphingomonadales</taxon>
        <taxon>Sphingosinicellaceae</taxon>
        <taxon>Sphingosinicella</taxon>
    </lineage>
</organism>
<proteinExistence type="inferred from homology"/>
<dbReference type="Pfam" id="PF01339">
    <property type="entry name" value="CheB_methylest"/>
    <property type="match status" value="1"/>
</dbReference>
<dbReference type="HAMAP" id="MF_00099">
    <property type="entry name" value="CheB_chemtxs"/>
    <property type="match status" value="1"/>
</dbReference>
<dbReference type="GO" id="GO:0005737">
    <property type="term" value="C:cytoplasm"/>
    <property type="evidence" value="ECO:0007669"/>
    <property type="project" value="UniProtKB-SubCell"/>
</dbReference>
<feature type="domain" description="CheB-type methylesterase" evidence="8">
    <location>
        <begin position="168"/>
        <end position="362"/>
    </location>
</feature>
<dbReference type="Gene3D" id="3.40.50.2300">
    <property type="match status" value="1"/>
</dbReference>
<evidence type="ECO:0000313" key="9">
    <source>
        <dbReference type="EMBL" id="MBB4632896.1"/>
    </source>
</evidence>
<feature type="active site" evidence="4 5">
    <location>
        <position position="208"/>
    </location>
</feature>
<dbReference type="EMBL" id="JACHNZ010000029">
    <property type="protein sequence ID" value="MBB4632896.1"/>
    <property type="molecule type" value="Genomic_DNA"/>
</dbReference>
<comment type="catalytic activity">
    <reaction evidence="4">
        <text>L-glutaminyl-[protein] + H2O = L-glutamyl-[protein] + NH4(+)</text>
        <dbReference type="Rhea" id="RHEA:16441"/>
        <dbReference type="Rhea" id="RHEA-COMP:10207"/>
        <dbReference type="Rhea" id="RHEA-COMP:10208"/>
        <dbReference type="ChEBI" id="CHEBI:15377"/>
        <dbReference type="ChEBI" id="CHEBI:28938"/>
        <dbReference type="ChEBI" id="CHEBI:29973"/>
        <dbReference type="ChEBI" id="CHEBI:30011"/>
        <dbReference type="EC" id="3.5.1.44"/>
    </reaction>
</comment>
<dbReference type="PROSITE" id="PS50122">
    <property type="entry name" value="CHEB"/>
    <property type="match status" value="1"/>
</dbReference>
<dbReference type="CDD" id="cd16432">
    <property type="entry name" value="CheB_Rec"/>
    <property type="match status" value="1"/>
</dbReference>
<dbReference type="RefSeq" id="WP_184070018.1">
    <property type="nucleotide sequence ID" value="NZ_JACHNZ010000029.1"/>
</dbReference>
<feature type="active site" evidence="4 5">
    <location>
        <position position="304"/>
    </location>
</feature>